<dbReference type="RefSeq" id="WP_305992714.1">
    <property type="nucleotide sequence ID" value="NZ_JAVAMP010000007.1"/>
</dbReference>
<keyword evidence="1" id="KW-1133">Transmembrane helix</keyword>
<keyword evidence="3" id="KW-1185">Reference proteome</keyword>
<dbReference type="Proteomes" id="UP001231941">
    <property type="component" value="Unassembled WGS sequence"/>
</dbReference>
<gene>
    <name evidence="2" type="ORF">Q5Y73_14965</name>
</gene>
<feature type="transmembrane region" description="Helical" evidence="1">
    <location>
        <begin position="15"/>
        <end position="42"/>
    </location>
</feature>
<feature type="transmembrane region" description="Helical" evidence="1">
    <location>
        <begin position="54"/>
        <end position="75"/>
    </location>
</feature>
<protein>
    <submittedName>
        <fullName evidence="2">Uncharacterized protein</fullName>
    </submittedName>
</protein>
<proteinExistence type="predicted"/>
<sequence length="265" mass="30752">MRKITILKWIRQRELLLYLLIKCSAAGFTLFCIYLLLMFISADYYSAAKTIKEINLISFLFIYCIICSMLIDLLLKHINHFLNPSLAIILMMTLYFTSGFVYLTLSSSYWNFSGGFTFNTIAGIISIVFLCGTVIFHRVKTQIIFGIIIPILIFTIISFTLLNQKDQWVEHRTENSYTASFQYFRGEKKIPISLNQGETLHFWVKWNLDKKGGYGYHVEDEKGNYIAMGNEEEFSKIKTLNTRTYYIVINVEGAKGGFSVNWQLE</sequence>
<name>A0ABT9J1C5_9BACL</name>
<feature type="transmembrane region" description="Helical" evidence="1">
    <location>
        <begin position="143"/>
        <end position="162"/>
    </location>
</feature>
<keyword evidence="1" id="KW-0472">Membrane</keyword>
<feature type="transmembrane region" description="Helical" evidence="1">
    <location>
        <begin position="116"/>
        <end position="136"/>
    </location>
</feature>
<dbReference type="EMBL" id="JAVAMP010000007">
    <property type="protein sequence ID" value="MDP5275407.1"/>
    <property type="molecule type" value="Genomic_DNA"/>
</dbReference>
<reference evidence="2 3" key="1">
    <citation type="submission" date="2023-08" db="EMBL/GenBank/DDBJ databases">
        <authorList>
            <person name="Park J.-S."/>
        </authorList>
    </citation>
    <scope>NUCLEOTIDE SEQUENCE [LARGE SCALE GENOMIC DNA]</scope>
    <source>
        <strain evidence="2 3">2205SS18-9</strain>
    </source>
</reference>
<organism evidence="2 3">
    <name type="scientific">Chengkuizengella axinellae</name>
    <dbReference type="NCBI Taxonomy" id="3064388"/>
    <lineage>
        <taxon>Bacteria</taxon>
        <taxon>Bacillati</taxon>
        <taxon>Bacillota</taxon>
        <taxon>Bacilli</taxon>
        <taxon>Bacillales</taxon>
        <taxon>Paenibacillaceae</taxon>
        <taxon>Chengkuizengella</taxon>
    </lineage>
</organism>
<comment type="caution">
    <text evidence="2">The sequence shown here is derived from an EMBL/GenBank/DDBJ whole genome shotgun (WGS) entry which is preliminary data.</text>
</comment>
<evidence type="ECO:0000313" key="2">
    <source>
        <dbReference type="EMBL" id="MDP5275407.1"/>
    </source>
</evidence>
<keyword evidence="1" id="KW-0812">Transmembrane</keyword>
<evidence type="ECO:0000313" key="3">
    <source>
        <dbReference type="Proteomes" id="UP001231941"/>
    </source>
</evidence>
<evidence type="ECO:0000256" key="1">
    <source>
        <dbReference type="SAM" id="Phobius"/>
    </source>
</evidence>
<feature type="transmembrane region" description="Helical" evidence="1">
    <location>
        <begin position="87"/>
        <end position="110"/>
    </location>
</feature>
<accession>A0ABT9J1C5</accession>